<evidence type="ECO:0000259" key="6">
    <source>
        <dbReference type="PROSITE" id="PS50089"/>
    </source>
</evidence>
<proteinExistence type="predicted"/>
<evidence type="ECO:0000256" key="3">
    <source>
        <dbReference type="ARBA" id="ARBA00022833"/>
    </source>
</evidence>
<feature type="domain" description="RING-type" evidence="6">
    <location>
        <begin position="226"/>
        <end position="269"/>
    </location>
</feature>
<evidence type="ECO:0000256" key="5">
    <source>
        <dbReference type="SAM" id="MobiDB-lite"/>
    </source>
</evidence>
<evidence type="ECO:0000259" key="7">
    <source>
        <dbReference type="PROSITE" id="PS51698"/>
    </source>
</evidence>
<evidence type="ECO:0000256" key="2">
    <source>
        <dbReference type="ARBA" id="ARBA00022771"/>
    </source>
</evidence>
<dbReference type="PROSITE" id="PS00518">
    <property type="entry name" value="ZF_RING_1"/>
    <property type="match status" value="1"/>
</dbReference>
<reference evidence="8" key="1">
    <citation type="submission" date="2025-08" db="UniProtKB">
        <authorList>
            <consortium name="Ensembl"/>
        </authorList>
    </citation>
    <scope>IDENTIFICATION</scope>
</reference>
<dbReference type="SUPFAM" id="SSF57850">
    <property type="entry name" value="RING/U-box"/>
    <property type="match status" value="2"/>
</dbReference>
<dbReference type="CDD" id="cd16660">
    <property type="entry name" value="RING-Ubox_RNF37"/>
    <property type="match status" value="1"/>
</dbReference>
<dbReference type="GeneTree" id="ENSGT00510000049555"/>
<dbReference type="Proteomes" id="UP000694388">
    <property type="component" value="Unplaced"/>
</dbReference>
<sequence length="284" mass="32081">MRDLNIRFVFTSTFLRSTEDCPEEFIDSITRELMMTPVLLPSGQTVDQTTLDRFFKSEEQWGRKPSNPFTGRHFVDGHRPLPNVLLKSRIDHFLLQSGASQFNVLGRRAQSETSMRLDIQTHQQKRKRFADDSPNQHSNPPSSCGETLERKPVEACLDRRKGDGANINGRHGDLSDALDAALRSLPKFTSLSSRHLTRLSQAVPKASSLLSEGSEHLHEVPQQCVCSSCRQTLTRWRCSDPVFRLSCDHLLCRPCVVQAQRGSGVCPLCLTAFKSQDLLRVHIE</sequence>
<dbReference type="PANTHER" id="PTHR13492">
    <property type="entry name" value="RING FINGER PROTEIN 37"/>
    <property type="match status" value="1"/>
</dbReference>
<dbReference type="InterPro" id="IPR039847">
    <property type="entry name" value="Ubox5"/>
</dbReference>
<dbReference type="InterPro" id="IPR003613">
    <property type="entry name" value="Ubox_domain"/>
</dbReference>
<dbReference type="GO" id="GO:0000209">
    <property type="term" value="P:protein polyubiquitination"/>
    <property type="evidence" value="ECO:0007669"/>
    <property type="project" value="TreeGrafter"/>
</dbReference>
<dbReference type="InterPro" id="IPR017907">
    <property type="entry name" value="Znf_RING_CS"/>
</dbReference>
<feature type="region of interest" description="Disordered" evidence="5">
    <location>
        <begin position="110"/>
        <end position="149"/>
    </location>
</feature>
<dbReference type="GO" id="GO:0005634">
    <property type="term" value="C:nucleus"/>
    <property type="evidence" value="ECO:0007669"/>
    <property type="project" value="TreeGrafter"/>
</dbReference>
<dbReference type="PROSITE" id="PS50089">
    <property type="entry name" value="ZF_RING_2"/>
    <property type="match status" value="1"/>
</dbReference>
<keyword evidence="1" id="KW-0479">Metal-binding</keyword>
<dbReference type="Ensembl" id="ENSEBUT00000011388.1">
    <property type="protein sequence ID" value="ENSEBUP00000010833.1"/>
    <property type="gene ID" value="ENSEBUG00000006966.1"/>
</dbReference>
<dbReference type="GO" id="GO:0034450">
    <property type="term" value="F:ubiquitin-ubiquitin ligase activity"/>
    <property type="evidence" value="ECO:0007669"/>
    <property type="project" value="TreeGrafter"/>
</dbReference>
<keyword evidence="2 4" id="KW-0863">Zinc-finger</keyword>
<dbReference type="GO" id="GO:0031625">
    <property type="term" value="F:ubiquitin protein ligase binding"/>
    <property type="evidence" value="ECO:0007669"/>
    <property type="project" value="TreeGrafter"/>
</dbReference>
<dbReference type="SMART" id="SM00504">
    <property type="entry name" value="Ubox"/>
    <property type="match status" value="1"/>
</dbReference>
<dbReference type="PROSITE" id="PS51698">
    <property type="entry name" value="U_BOX"/>
    <property type="match status" value="1"/>
</dbReference>
<dbReference type="PANTHER" id="PTHR13492:SF2">
    <property type="entry name" value="RING FINGER PROTEIN 37"/>
    <property type="match status" value="1"/>
</dbReference>
<protein>
    <recommendedName>
        <fullName evidence="10">U-box domain containing 5</fullName>
    </recommendedName>
</protein>
<feature type="compositionally biased region" description="Polar residues" evidence="5">
    <location>
        <begin position="133"/>
        <end position="145"/>
    </location>
</feature>
<evidence type="ECO:0000256" key="4">
    <source>
        <dbReference type="PROSITE-ProRule" id="PRU00175"/>
    </source>
</evidence>
<dbReference type="OMA" id="VEFPLHI"/>
<keyword evidence="9" id="KW-1185">Reference proteome</keyword>
<evidence type="ECO:0000313" key="8">
    <source>
        <dbReference type="Ensembl" id="ENSEBUP00000010833.1"/>
    </source>
</evidence>
<dbReference type="AlphaFoldDB" id="A0A8C4Q7A4"/>
<name>A0A8C4Q7A4_EPTBU</name>
<keyword evidence="3" id="KW-0862">Zinc</keyword>
<dbReference type="InterPro" id="IPR013083">
    <property type="entry name" value="Znf_RING/FYVE/PHD"/>
</dbReference>
<evidence type="ECO:0000313" key="9">
    <source>
        <dbReference type="Proteomes" id="UP000694388"/>
    </source>
</evidence>
<dbReference type="InterPro" id="IPR001841">
    <property type="entry name" value="Znf_RING"/>
</dbReference>
<dbReference type="GO" id="GO:0008270">
    <property type="term" value="F:zinc ion binding"/>
    <property type="evidence" value="ECO:0007669"/>
    <property type="project" value="UniProtKB-KW"/>
</dbReference>
<reference evidence="8" key="2">
    <citation type="submission" date="2025-09" db="UniProtKB">
        <authorList>
            <consortium name="Ensembl"/>
        </authorList>
    </citation>
    <scope>IDENTIFICATION</scope>
</reference>
<dbReference type="Pfam" id="PF04564">
    <property type="entry name" value="U-box"/>
    <property type="match status" value="1"/>
</dbReference>
<evidence type="ECO:0000256" key="1">
    <source>
        <dbReference type="ARBA" id="ARBA00022723"/>
    </source>
</evidence>
<dbReference type="InterPro" id="IPR039925">
    <property type="entry name" value="RNF37_RING-Ubox"/>
</dbReference>
<evidence type="ECO:0008006" key="10">
    <source>
        <dbReference type="Google" id="ProtNLM"/>
    </source>
</evidence>
<organism evidence="8 9">
    <name type="scientific">Eptatretus burgeri</name>
    <name type="common">Inshore hagfish</name>
    <dbReference type="NCBI Taxonomy" id="7764"/>
    <lineage>
        <taxon>Eukaryota</taxon>
        <taxon>Metazoa</taxon>
        <taxon>Chordata</taxon>
        <taxon>Craniata</taxon>
        <taxon>Vertebrata</taxon>
        <taxon>Cyclostomata</taxon>
        <taxon>Myxini</taxon>
        <taxon>Myxiniformes</taxon>
        <taxon>Myxinidae</taxon>
        <taxon>Eptatretinae</taxon>
        <taxon>Eptatretus</taxon>
    </lineage>
</organism>
<dbReference type="Gene3D" id="3.30.40.10">
    <property type="entry name" value="Zinc/RING finger domain, C3HC4 (zinc finger)"/>
    <property type="match status" value="2"/>
</dbReference>
<feature type="domain" description="U-box" evidence="7">
    <location>
        <begin position="20"/>
        <end position="100"/>
    </location>
</feature>
<accession>A0A8C4Q7A4</accession>